<dbReference type="AlphaFoldDB" id="A0AA88HZE9"/>
<evidence type="ECO:0000313" key="3">
    <source>
        <dbReference type="Proteomes" id="UP001187531"/>
    </source>
</evidence>
<evidence type="ECO:0000313" key="2">
    <source>
        <dbReference type="EMBL" id="KAK2718760.1"/>
    </source>
</evidence>
<accession>A0AA88HZE9</accession>
<protein>
    <submittedName>
        <fullName evidence="2">Uncharacterized protein</fullName>
    </submittedName>
</protein>
<evidence type="ECO:0000256" key="1">
    <source>
        <dbReference type="SAM" id="MobiDB-lite"/>
    </source>
</evidence>
<dbReference type="EMBL" id="JAVRJZ010000009">
    <property type="protein sequence ID" value="KAK2718760.1"/>
    <property type="molecule type" value="Genomic_DNA"/>
</dbReference>
<feature type="region of interest" description="Disordered" evidence="1">
    <location>
        <begin position="55"/>
        <end position="111"/>
    </location>
</feature>
<dbReference type="Proteomes" id="UP001187531">
    <property type="component" value="Unassembled WGS sequence"/>
</dbReference>
<sequence>MKYILLELQDMTAGVVEPGEESNSYEKEDNISFFGVRIYSLWLQLQMMLWAEATPADGERTPTAEAGEAPVTDTPHAEASSAEAKDTEARPADATPVEEVPVESNRAETLP</sequence>
<comment type="caution">
    <text evidence="2">The sequence shown here is derived from an EMBL/GenBank/DDBJ whole genome shotgun (WGS) entry which is preliminary data.</text>
</comment>
<gene>
    <name evidence="2" type="ORF">QYM36_005934</name>
</gene>
<name>A0AA88HZE9_ARTSF</name>
<organism evidence="2 3">
    <name type="scientific">Artemia franciscana</name>
    <name type="common">Brine shrimp</name>
    <name type="synonym">Artemia sanfranciscana</name>
    <dbReference type="NCBI Taxonomy" id="6661"/>
    <lineage>
        <taxon>Eukaryota</taxon>
        <taxon>Metazoa</taxon>
        <taxon>Ecdysozoa</taxon>
        <taxon>Arthropoda</taxon>
        <taxon>Crustacea</taxon>
        <taxon>Branchiopoda</taxon>
        <taxon>Anostraca</taxon>
        <taxon>Artemiidae</taxon>
        <taxon>Artemia</taxon>
    </lineage>
</organism>
<proteinExistence type="predicted"/>
<keyword evidence="3" id="KW-1185">Reference proteome</keyword>
<reference evidence="2" key="1">
    <citation type="submission" date="2023-07" db="EMBL/GenBank/DDBJ databases">
        <title>Chromosome-level genome assembly of Artemia franciscana.</title>
        <authorList>
            <person name="Jo E."/>
        </authorList>
    </citation>
    <scope>NUCLEOTIDE SEQUENCE</scope>
    <source>
        <tissue evidence="2">Whole body</tissue>
    </source>
</reference>